<reference evidence="5" key="1">
    <citation type="submission" date="2020-09" db="EMBL/GenBank/DDBJ databases">
        <title>Genome-Enabled Discovery of Anthraquinone Biosynthesis in Senna tora.</title>
        <authorList>
            <person name="Kang S.-H."/>
            <person name="Pandey R.P."/>
            <person name="Lee C.-M."/>
            <person name="Sim J.-S."/>
            <person name="Jeong J.-T."/>
            <person name="Choi B.-S."/>
            <person name="Jung M."/>
            <person name="Ginzburg D."/>
            <person name="Zhao K."/>
            <person name="Won S.Y."/>
            <person name="Oh T.-J."/>
            <person name="Yu Y."/>
            <person name="Kim N.-H."/>
            <person name="Lee O.R."/>
            <person name="Lee T.-H."/>
            <person name="Bashyal P."/>
            <person name="Kim T.-S."/>
            <person name="Lee W.-H."/>
            <person name="Kawkins C."/>
            <person name="Kim C.-K."/>
            <person name="Kim J.S."/>
            <person name="Ahn B.O."/>
            <person name="Rhee S.Y."/>
            <person name="Sohng J.K."/>
        </authorList>
    </citation>
    <scope>NUCLEOTIDE SEQUENCE</scope>
    <source>
        <tissue evidence="5">Leaf</tissue>
    </source>
</reference>
<comment type="caution">
    <text evidence="5">The sequence shown here is derived from an EMBL/GenBank/DDBJ whole genome shotgun (WGS) entry which is preliminary data.</text>
</comment>
<keyword evidence="3" id="KW-0472">Membrane</keyword>
<dbReference type="GO" id="GO:0005886">
    <property type="term" value="C:plasma membrane"/>
    <property type="evidence" value="ECO:0007669"/>
    <property type="project" value="UniProtKB-SubCell"/>
</dbReference>
<evidence type="ECO:0000256" key="1">
    <source>
        <dbReference type="ARBA" id="ARBA00004413"/>
    </source>
</evidence>
<keyword evidence="3" id="KW-1133">Transmembrane helix</keyword>
<dbReference type="SMART" id="SM00248">
    <property type="entry name" value="ANK"/>
    <property type="match status" value="5"/>
</dbReference>
<gene>
    <name evidence="5" type="ORF">G2W53_002375</name>
</gene>
<dbReference type="EMBL" id="JAAIUW010000001">
    <property type="protein sequence ID" value="KAF7845470.1"/>
    <property type="molecule type" value="Genomic_DNA"/>
</dbReference>
<accession>A0A834XH95</accession>
<evidence type="ECO:0000313" key="5">
    <source>
        <dbReference type="EMBL" id="KAF7845470.1"/>
    </source>
</evidence>
<feature type="transmembrane region" description="Helical" evidence="3">
    <location>
        <begin position="628"/>
        <end position="650"/>
    </location>
</feature>
<dbReference type="Proteomes" id="UP000634136">
    <property type="component" value="Unassembled WGS sequence"/>
</dbReference>
<dbReference type="OrthoDB" id="1427171at2759"/>
<dbReference type="InterPro" id="IPR002110">
    <property type="entry name" value="Ankyrin_rpt"/>
</dbReference>
<dbReference type="InterPro" id="IPR026961">
    <property type="entry name" value="PGG_dom"/>
</dbReference>
<dbReference type="InterPro" id="IPR036770">
    <property type="entry name" value="Ankyrin_rpt-contain_sf"/>
</dbReference>
<evidence type="ECO:0000259" key="4">
    <source>
        <dbReference type="Pfam" id="PF13962"/>
    </source>
</evidence>
<dbReference type="PANTHER" id="PTHR24177:SF215">
    <property type="entry name" value="PGG DOMAIN-CONTAINING PROTEIN"/>
    <property type="match status" value="1"/>
</dbReference>
<name>A0A834XH95_9FABA</name>
<dbReference type="Gene3D" id="1.25.40.20">
    <property type="entry name" value="Ankyrin repeat-containing domain"/>
    <property type="match status" value="2"/>
</dbReference>
<dbReference type="AlphaFoldDB" id="A0A834XH95"/>
<keyword evidence="3" id="KW-0812">Transmembrane</keyword>
<organism evidence="5 6">
    <name type="scientific">Senna tora</name>
    <dbReference type="NCBI Taxonomy" id="362788"/>
    <lineage>
        <taxon>Eukaryota</taxon>
        <taxon>Viridiplantae</taxon>
        <taxon>Streptophyta</taxon>
        <taxon>Embryophyta</taxon>
        <taxon>Tracheophyta</taxon>
        <taxon>Spermatophyta</taxon>
        <taxon>Magnoliopsida</taxon>
        <taxon>eudicotyledons</taxon>
        <taxon>Gunneridae</taxon>
        <taxon>Pentapetalae</taxon>
        <taxon>rosids</taxon>
        <taxon>fabids</taxon>
        <taxon>Fabales</taxon>
        <taxon>Fabaceae</taxon>
        <taxon>Caesalpinioideae</taxon>
        <taxon>Cassia clade</taxon>
        <taxon>Senna</taxon>
    </lineage>
</organism>
<proteinExistence type="predicted"/>
<keyword evidence="6" id="KW-1185">Reference proteome</keyword>
<feature type="region of interest" description="Disordered" evidence="2">
    <location>
        <begin position="270"/>
        <end position="300"/>
    </location>
</feature>
<evidence type="ECO:0000256" key="3">
    <source>
        <dbReference type="SAM" id="Phobius"/>
    </source>
</evidence>
<dbReference type="SUPFAM" id="SSF48403">
    <property type="entry name" value="Ankyrin repeat"/>
    <property type="match status" value="2"/>
</dbReference>
<protein>
    <submittedName>
        <fullName evidence="5">Ankyrin repeat-containing protein ITN1-like</fullName>
    </submittedName>
</protein>
<feature type="domain" description="PGG" evidence="4">
    <location>
        <begin position="537"/>
        <end position="647"/>
    </location>
</feature>
<evidence type="ECO:0000313" key="6">
    <source>
        <dbReference type="Proteomes" id="UP000634136"/>
    </source>
</evidence>
<dbReference type="Pfam" id="PF13962">
    <property type="entry name" value="PGG"/>
    <property type="match status" value="1"/>
</dbReference>
<dbReference type="PANTHER" id="PTHR24177">
    <property type="entry name" value="CASKIN"/>
    <property type="match status" value="1"/>
</dbReference>
<evidence type="ECO:0000256" key="2">
    <source>
        <dbReference type="SAM" id="MobiDB-lite"/>
    </source>
</evidence>
<sequence>MELELGKKADGMAEISNSESDDVVVVVTKYKDKMEKPKRHALLKNWAAFKHFFQQDKAALLEPIDSSENTAIQVAARSNDPQLVIELLEMLQPTHRIFALRKGNAHKNTLLHQLIYCSNVNMVDALLQYHQKLTQTDAQAETEVPLLELTNELGETPVYRAAKYGRLDVLNHMATHVPLHHIHNHFPPKIHNTSILHVAIIGQYFEVAMWLISRVQGMDVLVNEKDENGLTCLQLLSQMPSVFRSFSQSRMNFAEWFIYSLLPEKGFEEYEGDGDSTSSSSSSSNFVTQNPDLDSGKDNVVKKPATSVLSRINYAIWRFFAREYEAINLIWKKKKQHKLAEQVAFFLVQKDKSWKTRTSNNAEPRKEAPLPVIYFPKSHNTSRKNKGTKKKQAMSKSEAPLLLAASTGIVEIVQRIIEVHPEAIAYVEDEQNVLHAAVKYRQRNIYRLIKRYGALNWLAAQISNTGQTVLHQVAGMEHYNAGNQAGVVFQLQDELRWFYRVKKAIPAPFVLHCNKDNLTARQVFEKEHKAMLLQAQDWIKGTAQSCSAVAVLVATVVFAAAYTVPGGTNEKGIPVFLGSPLFNFFTIMDVLALLSSLISVMMFLSILTSPFEMNDFYKSLPRKLALGFTLLFFSLTTTILAFSSSILLSLGLQKDGWTTSLIYSFTLFLVTLFGFTQFPMYMAVKYRMKKLFKTFNKFFHVG</sequence>
<feature type="transmembrane region" description="Helical" evidence="3">
    <location>
        <begin position="662"/>
        <end position="684"/>
    </location>
</feature>
<feature type="transmembrane region" description="Helical" evidence="3">
    <location>
        <begin position="584"/>
        <end position="607"/>
    </location>
</feature>
<comment type="subcellular location">
    <subcellularLocation>
        <location evidence="1">Cell membrane</location>
        <topology evidence="1">Peripheral membrane protein</topology>
        <orientation evidence="1">Cytoplasmic side</orientation>
    </subcellularLocation>
</comment>